<dbReference type="OrthoDB" id="408373at2759"/>
<organism evidence="1 3">
    <name type="scientific">Didymodactylos carnosus</name>
    <dbReference type="NCBI Taxonomy" id="1234261"/>
    <lineage>
        <taxon>Eukaryota</taxon>
        <taxon>Metazoa</taxon>
        <taxon>Spiralia</taxon>
        <taxon>Gnathifera</taxon>
        <taxon>Rotifera</taxon>
        <taxon>Eurotatoria</taxon>
        <taxon>Bdelloidea</taxon>
        <taxon>Philodinida</taxon>
        <taxon>Philodinidae</taxon>
        <taxon>Didymodactylos</taxon>
    </lineage>
</organism>
<dbReference type="EMBL" id="CAJOBC010135323">
    <property type="protein sequence ID" value="CAF4626842.1"/>
    <property type="molecule type" value="Genomic_DNA"/>
</dbReference>
<feature type="non-terminal residue" evidence="1">
    <location>
        <position position="115"/>
    </location>
</feature>
<dbReference type="AlphaFoldDB" id="A0A816FVR4"/>
<dbReference type="Proteomes" id="UP000663829">
    <property type="component" value="Unassembled WGS sequence"/>
</dbReference>
<keyword evidence="3" id="KW-1185">Reference proteome</keyword>
<proteinExistence type="predicted"/>
<evidence type="ECO:0000313" key="2">
    <source>
        <dbReference type="EMBL" id="CAF4626842.1"/>
    </source>
</evidence>
<gene>
    <name evidence="1" type="ORF">GPM918_LOCUS46155</name>
    <name evidence="2" type="ORF">SRO942_LOCUS49716</name>
</gene>
<evidence type="ECO:0000313" key="1">
    <source>
        <dbReference type="EMBL" id="CAF1666374.1"/>
    </source>
</evidence>
<reference evidence="1" key="1">
    <citation type="submission" date="2021-02" db="EMBL/GenBank/DDBJ databases">
        <authorList>
            <person name="Nowell W R."/>
        </authorList>
    </citation>
    <scope>NUCLEOTIDE SEQUENCE</scope>
</reference>
<evidence type="ECO:0000313" key="3">
    <source>
        <dbReference type="Proteomes" id="UP000663829"/>
    </source>
</evidence>
<accession>A0A816FVR4</accession>
<comment type="caution">
    <text evidence="1">The sequence shown here is derived from an EMBL/GenBank/DDBJ whole genome shotgun (WGS) entry which is preliminary data.</text>
</comment>
<dbReference type="EMBL" id="CAJNOQ010058569">
    <property type="protein sequence ID" value="CAF1666374.1"/>
    <property type="molecule type" value="Genomic_DNA"/>
</dbReference>
<protein>
    <submittedName>
        <fullName evidence="1">Uncharacterized protein</fullName>
    </submittedName>
</protein>
<dbReference type="Proteomes" id="UP000681722">
    <property type="component" value="Unassembled WGS sequence"/>
</dbReference>
<sequence length="115" mass="12901">SEVVKTLIAHEPPALKVLPDFEQWKDFNLELYDIYTTNGAKAAMQKFIHVIIPGSQDGKVMEQGRESRGTLPYFPNTILAEKFGQKTLELPGGHRGYASHAADFAKELIDSLKER</sequence>
<feature type="non-terminal residue" evidence="1">
    <location>
        <position position="1"/>
    </location>
</feature>
<name>A0A816FVR4_9BILA</name>